<dbReference type="InterPro" id="IPR050383">
    <property type="entry name" value="GlyoxalaseI/FosfomycinResist"/>
</dbReference>
<name>A0A7Y9WEK3_9BURK</name>
<accession>A0A7Y9WEK3</accession>
<dbReference type="PANTHER" id="PTHR21366:SF14">
    <property type="entry name" value="GLYOXALASE DOMAIN-CONTAINING PROTEIN 5"/>
    <property type="match status" value="1"/>
</dbReference>
<organism evidence="3 4">
    <name type="scientific">Paraburkholderia bryophila</name>
    <dbReference type="NCBI Taxonomy" id="420952"/>
    <lineage>
        <taxon>Bacteria</taxon>
        <taxon>Pseudomonadati</taxon>
        <taxon>Pseudomonadota</taxon>
        <taxon>Betaproteobacteria</taxon>
        <taxon>Burkholderiales</taxon>
        <taxon>Burkholderiaceae</taxon>
        <taxon>Paraburkholderia</taxon>
    </lineage>
</organism>
<evidence type="ECO:0000313" key="4">
    <source>
        <dbReference type="Proteomes" id="UP000572540"/>
    </source>
</evidence>
<dbReference type="SUPFAM" id="SSF54593">
    <property type="entry name" value="Glyoxalase/Bleomycin resistance protein/Dihydroxybiphenyl dioxygenase"/>
    <property type="match status" value="1"/>
</dbReference>
<proteinExistence type="predicted"/>
<dbReference type="AlphaFoldDB" id="A0A7Y9WEK3"/>
<reference evidence="3 4" key="1">
    <citation type="submission" date="2020-07" db="EMBL/GenBank/DDBJ databases">
        <title>Exploring microbial biodiversity for novel pathways involved in the catabolism of aromatic compounds derived from lignin.</title>
        <authorList>
            <person name="Elkins J."/>
        </authorList>
    </citation>
    <scope>NUCLEOTIDE SEQUENCE [LARGE SCALE GENOMIC DNA]</scope>
    <source>
        <strain evidence="3 4">H2C3B</strain>
    </source>
</reference>
<dbReference type="PROSITE" id="PS51819">
    <property type="entry name" value="VOC"/>
    <property type="match status" value="1"/>
</dbReference>
<dbReference type="EMBL" id="JACCAU010000001">
    <property type="protein sequence ID" value="NYH19277.1"/>
    <property type="molecule type" value="Genomic_DNA"/>
</dbReference>
<dbReference type="PANTHER" id="PTHR21366">
    <property type="entry name" value="GLYOXALASE FAMILY PROTEIN"/>
    <property type="match status" value="1"/>
</dbReference>
<gene>
    <name evidence="3" type="ORF">GGD41_006505</name>
</gene>
<dbReference type="InterPro" id="IPR004360">
    <property type="entry name" value="Glyas_Fos-R_dOase_dom"/>
</dbReference>
<dbReference type="Proteomes" id="UP000572540">
    <property type="component" value="Unassembled WGS sequence"/>
</dbReference>
<comment type="caution">
    <text evidence="3">The sequence shown here is derived from an EMBL/GenBank/DDBJ whole genome shotgun (WGS) entry which is preliminary data.</text>
</comment>
<evidence type="ECO:0000256" key="1">
    <source>
        <dbReference type="SAM" id="MobiDB-lite"/>
    </source>
</evidence>
<dbReference type="Pfam" id="PF00903">
    <property type="entry name" value="Glyoxalase"/>
    <property type="match status" value="1"/>
</dbReference>
<evidence type="ECO:0000313" key="3">
    <source>
        <dbReference type="EMBL" id="NYH19277.1"/>
    </source>
</evidence>
<sequence length="217" mass="24372">MNSLRPKRLGHMVLMVRDIQKSARFYTDVLGLKVSDWIGDQMVFLRAGSDHHDLALAQLPKDSADFNDLPRYSRPGLEHFSYLIDSYEEMERSVKVLQEHGVEIVRGIGRHGPGNNLFLVFKDPDGNNVEVYCEMTQIGERDAHEPQVWERTIESFDQYRFERFVVPPPPHLVAQKQAQASASGQVSAQTAAQEAASSDPTVEPSSDPASRDPSARP</sequence>
<keyword evidence="3" id="KW-0223">Dioxygenase</keyword>
<dbReference type="GO" id="GO:0018577">
    <property type="term" value="F:catechol 2,3-dioxygenase activity"/>
    <property type="evidence" value="ECO:0007669"/>
    <property type="project" value="UniProtKB-EC"/>
</dbReference>
<dbReference type="InterPro" id="IPR029068">
    <property type="entry name" value="Glyas_Bleomycin-R_OHBP_Dase"/>
</dbReference>
<feature type="domain" description="VOC" evidence="2">
    <location>
        <begin position="8"/>
        <end position="134"/>
    </location>
</feature>
<dbReference type="Gene3D" id="3.10.180.10">
    <property type="entry name" value="2,3-Dihydroxybiphenyl 1,2-Dioxygenase, domain 1"/>
    <property type="match status" value="1"/>
</dbReference>
<dbReference type="EC" id="1.13.11.2" evidence="3"/>
<feature type="compositionally biased region" description="Low complexity" evidence="1">
    <location>
        <begin position="174"/>
        <end position="208"/>
    </location>
</feature>
<feature type="region of interest" description="Disordered" evidence="1">
    <location>
        <begin position="174"/>
        <end position="217"/>
    </location>
</feature>
<protein>
    <submittedName>
        <fullName evidence="3">Catechol 2,3-dioxygenase</fullName>
        <ecNumber evidence="3">1.13.11.2</ecNumber>
    </submittedName>
</protein>
<dbReference type="CDD" id="cd08343">
    <property type="entry name" value="ED_TypeI_classII_C"/>
    <property type="match status" value="1"/>
</dbReference>
<evidence type="ECO:0000259" key="2">
    <source>
        <dbReference type="PROSITE" id="PS51819"/>
    </source>
</evidence>
<dbReference type="InterPro" id="IPR037523">
    <property type="entry name" value="VOC_core"/>
</dbReference>
<dbReference type="RefSeq" id="WP_179705582.1">
    <property type="nucleotide sequence ID" value="NZ_JACCAU010000001.1"/>
</dbReference>
<keyword evidence="3" id="KW-0560">Oxidoreductase</keyword>